<proteinExistence type="predicted"/>
<gene>
    <name evidence="2" type="ORF">Bca52824_015161</name>
</gene>
<evidence type="ECO:0000313" key="3">
    <source>
        <dbReference type="Proteomes" id="UP000886595"/>
    </source>
</evidence>
<dbReference type="AlphaFoldDB" id="A0A8X7W146"/>
<sequence>MSKSELVYSCIWTTFDKAPKHFRQDFLFAFNMSPTKTKWLRSWSVESDDDINHIENISSSPTSLMVSPTTSSYSEITLLQTVDNNINNTPPPPLMVSSLLAIVPYEANKDSIASDDGPSSGAIKENVAGQRVPRT</sequence>
<name>A0A8X7W146_BRACI</name>
<feature type="region of interest" description="Disordered" evidence="1">
    <location>
        <begin position="111"/>
        <end position="135"/>
    </location>
</feature>
<evidence type="ECO:0000256" key="1">
    <source>
        <dbReference type="SAM" id="MobiDB-lite"/>
    </source>
</evidence>
<comment type="caution">
    <text evidence="2">The sequence shown here is derived from an EMBL/GenBank/DDBJ whole genome shotgun (WGS) entry which is preliminary data.</text>
</comment>
<accession>A0A8X7W146</accession>
<keyword evidence="3" id="KW-1185">Reference proteome</keyword>
<organism evidence="2 3">
    <name type="scientific">Brassica carinata</name>
    <name type="common">Ethiopian mustard</name>
    <name type="synonym">Abyssinian cabbage</name>
    <dbReference type="NCBI Taxonomy" id="52824"/>
    <lineage>
        <taxon>Eukaryota</taxon>
        <taxon>Viridiplantae</taxon>
        <taxon>Streptophyta</taxon>
        <taxon>Embryophyta</taxon>
        <taxon>Tracheophyta</taxon>
        <taxon>Spermatophyta</taxon>
        <taxon>Magnoliopsida</taxon>
        <taxon>eudicotyledons</taxon>
        <taxon>Gunneridae</taxon>
        <taxon>Pentapetalae</taxon>
        <taxon>rosids</taxon>
        <taxon>malvids</taxon>
        <taxon>Brassicales</taxon>
        <taxon>Brassicaceae</taxon>
        <taxon>Brassiceae</taxon>
        <taxon>Brassica</taxon>
    </lineage>
</organism>
<dbReference type="EMBL" id="JAAMPC010000003">
    <property type="protein sequence ID" value="KAG2321948.1"/>
    <property type="molecule type" value="Genomic_DNA"/>
</dbReference>
<reference evidence="2 3" key="1">
    <citation type="submission" date="2020-02" db="EMBL/GenBank/DDBJ databases">
        <authorList>
            <person name="Ma Q."/>
            <person name="Huang Y."/>
            <person name="Song X."/>
            <person name="Pei D."/>
        </authorList>
    </citation>
    <scope>NUCLEOTIDE SEQUENCE [LARGE SCALE GENOMIC DNA]</scope>
    <source>
        <strain evidence="2">Sxm20200214</strain>
        <tissue evidence="2">Leaf</tissue>
    </source>
</reference>
<dbReference type="Proteomes" id="UP000886595">
    <property type="component" value="Unassembled WGS sequence"/>
</dbReference>
<protein>
    <submittedName>
        <fullName evidence="2">Uncharacterized protein</fullName>
    </submittedName>
</protein>
<evidence type="ECO:0000313" key="2">
    <source>
        <dbReference type="EMBL" id="KAG2321948.1"/>
    </source>
</evidence>